<proteinExistence type="predicted"/>
<dbReference type="EMBL" id="BAAAHP010000166">
    <property type="protein sequence ID" value="GAA0896170.1"/>
    <property type="molecule type" value="Genomic_DNA"/>
</dbReference>
<dbReference type="RefSeq" id="WP_343944420.1">
    <property type="nucleotide sequence ID" value="NZ_BAAAHP010000166.1"/>
</dbReference>
<dbReference type="Proteomes" id="UP001499967">
    <property type="component" value="Unassembled WGS sequence"/>
</dbReference>
<gene>
    <name evidence="1" type="ORF">GCM10009559_54170</name>
</gene>
<keyword evidence="2" id="KW-1185">Reference proteome</keyword>
<sequence>MTDRPESSAPTFAAARAVADAVLYEGYLLYPYRRSSPKNRVRWQFGVLTPRAWTAAREPGPESVAGSADAWRQQTECLLETGRSAVLHVRLRFLQLQHRSVQEPDGDGGFREVDALDAGGQRHLTFDEAVPRDIDLDLPLAALAEPHVREFGIPGGEETESLGDAGRVVRTRWPLAVRVRLSLTDATAPFPLRRLRLVTENAGGDDVGSDVARAEVLRRSLVAAHTLLGVRDGVFHSLLDPPAWAAAAARECTNLHTFPVLAGEAGACDVVLSSPILMYDHPQVAPESPGDLFDATEIDEILSLRTLTLTDEEKREARATDPRAAAIVDRVDGLPPEMMERLHGAIRSLCPVSATAARGDVPMSEPPAFPTPTVPWWDPGADASVSPETDAVLVAGVPVARGSLVRLHPRPHGTDAHDRFLDGLLARVQAVLLDVDDARHVAVTLEDDPGAEIKQWYRRYYYFTPEEIDPVGDGAPS</sequence>
<comment type="caution">
    <text evidence="1">The sequence shown here is derived from an EMBL/GenBank/DDBJ whole genome shotgun (WGS) entry which is preliminary data.</text>
</comment>
<name>A0ABN1N7R8_9PSEU</name>
<reference evidence="1 2" key="1">
    <citation type="journal article" date="2019" name="Int. J. Syst. Evol. Microbiol.">
        <title>The Global Catalogue of Microorganisms (GCM) 10K type strain sequencing project: providing services to taxonomists for standard genome sequencing and annotation.</title>
        <authorList>
            <consortium name="The Broad Institute Genomics Platform"/>
            <consortium name="The Broad Institute Genome Sequencing Center for Infectious Disease"/>
            <person name="Wu L."/>
            <person name="Ma J."/>
        </authorList>
    </citation>
    <scope>NUCLEOTIDE SEQUENCE [LARGE SCALE GENOMIC DNA]</scope>
    <source>
        <strain evidence="1 2">JCM 11117</strain>
    </source>
</reference>
<protein>
    <submittedName>
        <fullName evidence="1">Uncharacterized protein</fullName>
    </submittedName>
</protein>
<accession>A0ABN1N7R8</accession>
<evidence type="ECO:0000313" key="2">
    <source>
        <dbReference type="Proteomes" id="UP001499967"/>
    </source>
</evidence>
<evidence type="ECO:0000313" key="1">
    <source>
        <dbReference type="EMBL" id="GAA0896170.1"/>
    </source>
</evidence>
<organism evidence="1 2">
    <name type="scientific">Pseudonocardia zijingensis</name>
    <dbReference type="NCBI Taxonomy" id="153376"/>
    <lineage>
        <taxon>Bacteria</taxon>
        <taxon>Bacillati</taxon>
        <taxon>Actinomycetota</taxon>
        <taxon>Actinomycetes</taxon>
        <taxon>Pseudonocardiales</taxon>
        <taxon>Pseudonocardiaceae</taxon>
        <taxon>Pseudonocardia</taxon>
    </lineage>
</organism>